<evidence type="ECO:0000313" key="1">
    <source>
        <dbReference type="EMBL" id="VYT93498.1"/>
    </source>
</evidence>
<reference evidence="1" key="1">
    <citation type="submission" date="2019-11" db="EMBL/GenBank/DDBJ databases">
        <authorList>
            <person name="Feng L."/>
        </authorList>
    </citation>
    <scope>NUCLEOTIDE SEQUENCE</scope>
    <source>
        <strain evidence="1">EMassiliensisLFYP7</strain>
    </source>
</reference>
<dbReference type="EMBL" id="CACRTZ010000005">
    <property type="protein sequence ID" value="VYT93498.1"/>
    <property type="molecule type" value="Genomic_DNA"/>
</dbReference>
<dbReference type="AlphaFoldDB" id="A0A6N3ATJ8"/>
<accession>A0A6N3ATJ8</accession>
<protein>
    <submittedName>
        <fullName evidence="1">Uncharacterized protein</fullName>
    </submittedName>
</protein>
<organism evidence="1">
    <name type="scientific">Phytobacter massiliensis</name>
    <dbReference type="NCBI Taxonomy" id="1485952"/>
    <lineage>
        <taxon>Bacteria</taxon>
        <taxon>Pseudomonadati</taxon>
        <taxon>Pseudomonadota</taxon>
        <taxon>Gammaproteobacteria</taxon>
        <taxon>Enterobacterales</taxon>
        <taxon>Enterobacteriaceae</taxon>
        <taxon>Phytobacter</taxon>
    </lineage>
</organism>
<proteinExistence type="predicted"/>
<gene>
    <name evidence="1" type="ORF">EMLFYP7_00985</name>
</gene>
<sequence>MGDEVGDLGKIQEIRTTEDVEQANLGLSKGWLLLKITESVTAWEDGSKTSRVTYHLGRPKTLPI</sequence>
<name>A0A6N3ATJ8_9ENTR</name>